<feature type="region of interest" description="Disordered" evidence="1">
    <location>
        <begin position="1456"/>
        <end position="1508"/>
    </location>
</feature>
<sequence>MAEQYEKSRAEASKPAMVAAQELFFSGSGRAKRGPPSPEMSGVSTPLGTDATMQTATQQTMPQQPLVQPLILEDHTADQATASGFGVNINDPGAMREFLNQPVHTAGDVLKLVKTYHKAVIRPEMFGMVAQLETAIKKVHDHTFTCQKELQFMIADNRSAQKHAAGLQLVTTGWPNGLTPQQREYMLGWMLGNTPEIVTYLQARGLLAQNYDHTALSPNGYASFWFNVLSTEPVTVPQKGGFFSGMTLVTFKSWDLRSAFLRRYGGAAGMPLYIDQNTPQPNRHIRVSPFTPQWQRKLEAPLRVLIAACNAHPETQGKRLIILWKTLTLMQPTDDRDFKPDHTAWARLFYEERDRTFRGRLEVVQEFAALLNGPPLSKTEGEETLWSECWNQTIWGNQLELDEMERAAYHTARQQAVTSGSGTNFGRGRKHWSQALLHQSTFSPYPFELDFCGVDKVAFVWDELCDKCQKPDEKIGSYEVATYAGKPAAPASAEDHTATDLPPDPFADAGLPSTWQPKGGAKAAGKGSQSSQADPSATKAAWTTARGKCGELLSNSIKDNVQVLRGRIMRLVHLRQKTDALRLEPDEDELEEQAGLINLIETVFLVFAPRYKHEVYHILMPSDSSVDEAMHQVADIRESATSVCFPCLTPVTPQPTAAFACVLATPVWAAPGVCLIDARSVSAGIFAYHIVGRIKRSSLLLQLGHHIPSDLRVCYNDTELVDEVLYEFPTGSLLAILPAGVQYTPGGTLRQMLSSGRHWSPSDPFLHPCHSTDFLMMHEGGQRVLAIDLDSEDTSTKFKQKAAEAFLFDVAKVTACPSVPRVLDCAHLGRICLATVVVTEAISRIPIPPGRPLLMKHIVFIDRRPILKDFTWALATLGILDVDRLLNGHQDNVPFGHSLSLTGGRREYRGDRTFVKVAHGEVLTLAYVEDLPTAGHSETDQDGNSSDDEESDSSGQDDDSSRGDSILQSPDSLNKEDTAEGRRSRSPRRGPPPPPGACLALTTINPPSKPHPLRGVKICEILLGLARAHHKFVIQAHLTEIEQTSARLDFVVGAACSGVCRFHAPSDIAEYKLLTEPAGSSPLEEQHLHDLRIVTERLGGTWLAQRSAFLPAAMIQEEPGPHPAAAAEEQLQYIGCAVLKVGYVPELLTIGIALPATPNEAEAITQAAGCPRIRQRFPWLIPVSPQPGIGAACYLASPSWLPDSQDVCFDTVHIDGRLFAAQVPDYVARHELLQLAGVSSFPGLGVWVGPDQFLLDNEEPLQTFPGMLISFRPGHREPVASYTLGQLLLFLDGWDETPEWPESRFGPAHILVHNGRVVLISASHREPWRYRDIIGEAVDVDPAHMQLFAAAPRQPDAALNGVYCCAVIAVGAQPMPAVQRYWHCALVDCRHMREGWLALTLYEGVLDVHELSVVLNDSAPAGWHVHIDVTPQRSVCVYLNPGHVILATYEDHPQVFPDTTDRPFPVSEANHGDREETPPSDPPGSEDQPSQATDPEGPAAVEEEEEPTTDITCFLFAPDFYPAEVTVPTPLPEEFLDLVQTHRSGGDLPCFTQLCVVHPQPDPVFVCLIAVPEWPSVRRSVLQC</sequence>
<feature type="compositionally biased region" description="Acidic residues" evidence="1">
    <location>
        <begin position="945"/>
        <end position="958"/>
    </location>
</feature>
<keyword evidence="3" id="KW-1185">Reference proteome</keyword>
<evidence type="ECO:0000313" key="3">
    <source>
        <dbReference type="Proteomes" id="UP000186817"/>
    </source>
</evidence>
<reference evidence="2 3" key="1">
    <citation type="submission" date="2016-02" db="EMBL/GenBank/DDBJ databases">
        <title>Genome analysis of coral dinoflagellate symbionts highlights evolutionary adaptations to a symbiotic lifestyle.</title>
        <authorList>
            <person name="Aranda M."/>
            <person name="Li Y."/>
            <person name="Liew Y.J."/>
            <person name="Baumgarten S."/>
            <person name="Simakov O."/>
            <person name="Wilson M."/>
            <person name="Piel J."/>
            <person name="Ashoor H."/>
            <person name="Bougouffa S."/>
            <person name="Bajic V.B."/>
            <person name="Ryu T."/>
            <person name="Ravasi T."/>
            <person name="Bayer T."/>
            <person name="Micklem G."/>
            <person name="Kim H."/>
            <person name="Bhak J."/>
            <person name="Lajeunesse T.C."/>
            <person name="Voolstra C.R."/>
        </authorList>
    </citation>
    <scope>NUCLEOTIDE SEQUENCE [LARGE SCALE GENOMIC DNA]</scope>
    <source>
        <strain evidence="2 3">CCMP2467</strain>
    </source>
</reference>
<feature type="compositionally biased region" description="Low complexity" evidence="1">
    <location>
        <begin position="518"/>
        <end position="533"/>
    </location>
</feature>
<feature type="compositionally biased region" description="Basic and acidic residues" evidence="1">
    <location>
        <begin position="973"/>
        <end position="983"/>
    </location>
</feature>
<name>A0A1Q9CGH7_SYMMI</name>
<accession>A0A1Q9CGH7</accession>
<dbReference type="Proteomes" id="UP000186817">
    <property type="component" value="Unassembled WGS sequence"/>
</dbReference>
<proteinExistence type="predicted"/>
<feature type="region of interest" description="Disordered" evidence="1">
    <location>
        <begin position="27"/>
        <end position="49"/>
    </location>
</feature>
<feature type="region of interest" description="Disordered" evidence="1">
    <location>
        <begin position="489"/>
        <end position="540"/>
    </location>
</feature>
<comment type="caution">
    <text evidence="2">The sequence shown here is derived from an EMBL/GenBank/DDBJ whole genome shotgun (WGS) entry which is preliminary data.</text>
</comment>
<feature type="region of interest" description="Disordered" evidence="1">
    <location>
        <begin position="929"/>
        <end position="1006"/>
    </location>
</feature>
<evidence type="ECO:0000256" key="1">
    <source>
        <dbReference type="SAM" id="MobiDB-lite"/>
    </source>
</evidence>
<organism evidence="2 3">
    <name type="scientific">Symbiodinium microadriaticum</name>
    <name type="common">Dinoflagellate</name>
    <name type="synonym">Zooxanthella microadriatica</name>
    <dbReference type="NCBI Taxonomy" id="2951"/>
    <lineage>
        <taxon>Eukaryota</taxon>
        <taxon>Sar</taxon>
        <taxon>Alveolata</taxon>
        <taxon>Dinophyceae</taxon>
        <taxon>Suessiales</taxon>
        <taxon>Symbiodiniaceae</taxon>
        <taxon>Symbiodinium</taxon>
    </lineage>
</organism>
<dbReference type="EMBL" id="LSRX01001234">
    <property type="protein sequence ID" value="OLP81976.1"/>
    <property type="molecule type" value="Genomic_DNA"/>
</dbReference>
<evidence type="ECO:0000313" key="2">
    <source>
        <dbReference type="EMBL" id="OLP81976.1"/>
    </source>
</evidence>
<protein>
    <submittedName>
        <fullName evidence="2">Uncharacterized protein</fullName>
    </submittedName>
</protein>
<gene>
    <name evidence="2" type="ORF">AK812_SmicGene37424</name>
</gene>